<feature type="region of interest" description="Disordered" evidence="4">
    <location>
        <begin position="138"/>
        <end position="226"/>
    </location>
</feature>
<keyword evidence="3" id="KW-0175">Coiled coil</keyword>
<feature type="domain" description="Peptidase S74" evidence="5">
    <location>
        <begin position="642"/>
        <end position="752"/>
    </location>
</feature>
<reference evidence="6 7" key="1">
    <citation type="submission" date="2016-04" db="EMBL/GenBank/DDBJ databases">
        <title>Complete Genome of E. coli phage vB_EcoS_NBD2.</title>
        <authorList>
            <person name="Truncaite L."/>
            <person name="Kaliniene L."/>
            <person name="Zajanckauskaite A."/>
            <person name="Meskys R."/>
        </authorList>
    </citation>
    <scope>NUCLEOTIDE SEQUENCE [LARGE SCALE GENOMIC DNA]</scope>
</reference>
<dbReference type="KEGG" id="vg:29079487"/>
<dbReference type="Proteomes" id="UP000202254">
    <property type="component" value="Segment"/>
</dbReference>
<accession>A0A192Y7T9</accession>
<dbReference type="PROSITE" id="PS51688">
    <property type="entry name" value="ICA"/>
    <property type="match status" value="1"/>
</dbReference>
<gene>
    <name evidence="6" type="ORF">NBD2_57</name>
</gene>
<feature type="compositionally biased region" description="Low complexity" evidence="4">
    <location>
        <begin position="265"/>
        <end position="285"/>
    </location>
</feature>
<evidence type="ECO:0000256" key="1">
    <source>
        <dbReference type="ARBA" id="ARBA00004328"/>
    </source>
</evidence>
<sequence>MAIYRTGTASLNAQGVIVGVGTNWQDKLSLVRVGATMIFQTAPLTICTISSIVSPTEMRATATDGAVVAAGTKYVILLHDSITVDGLAQDVAETLRYYQSKETVIEDAIEFFQNFDWERIVAIGNQVKADAQTASTAATNAKTSETNSKASENASKASQTAAAASQTAAKTSETNAKASETAAGTSRTAAASSATSAAGSASAASGSATAAKTSETNAKTSETNANSSKVAAAASQTAAAGSASAASGSATAAKTSETNAKTSETNANSSKVAAAASAATATQQADRAKTEADRAASANPDNQLKKANNLSDVANKETSRNNLELGVGNSPTFQNLYLNNALEIRRNSDDSAPSGSLVARRNRADGTTIVTSENRANANGSVEWIKRDGAGVPRTIAITEENYVTFNSLTPAPANIEVGIKNPNVASYVDFHYGGKYDYDARIICDGMNSDQIGGGNLRFHAGYTSIISKGSTYIGGGRLTVEAQDVNFNSSKIATSSPEASIAIRPATAGYSHYILFNDLSKNTGYIGNPSNTTDDMVFHNYTHSSNITLSDRIRLAGKDTETANLFVNGSSVYISGGAGTSNTHLWLRNTSGKNRAVIYSNDTQMLNLRSDNVGTGASGQQLTLNGATGECRATTFTSTSDERAKFWIKPVVSALDKICQLNGVTYSMHTTIQDTVRKAGVIAQDVKKILPEAVTETDYKGVLDKECREIEKPLGVDYSALSALYVEAFKELKKKDEEKDLRIEKLESDVEELKALVAALTAK</sequence>
<evidence type="ECO:0000256" key="3">
    <source>
        <dbReference type="SAM" id="Coils"/>
    </source>
</evidence>
<keyword evidence="2" id="KW-0946">Virion</keyword>
<dbReference type="InterPro" id="IPR048388">
    <property type="entry name" value="Gp37_trimer"/>
</dbReference>
<evidence type="ECO:0000313" key="7">
    <source>
        <dbReference type="Proteomes" id="UP000202254"/>
    </source>
</evidence>
<organism evidence="6 7">
    <name type="scientific">Escherichia phage vB_EcoS_NBD2</name>
    <dbReference type="NCBI Taxonomy" id="1852563"/>
    <lineage>
        <taxon>Viruses</taxon>
        <taxon>Duplodnaviria</taxon>
        <taxon>Heunggongvirae</taxon>
        <taxon>Uroviricota</taxon>
        <taxon>Caudoviricetes</taxon>
        <taxon>Drexlerviridae</taxon>
        <taxon>Vilniusvirus</taxon>
        <taxon>Vilniusvirus NBD2</taxon>
    </lineage>
</organism>
<feature type="compositionally biased region" description="Low complexity" evidence="4">
    <location>
        <begin position="138"/>
        <end position="216"/>
    </location>
</feature>
<evidence type="ECO:0000259" key="5">
    <source>
        <dbReference type="PROSITE" id="PS51688"/>
    </source>
</evidence>
<feature type="compositionally biased region" description="Polar residues" evidence="4">
    <location>
        <begin position="299"/>
        <end position="312"/>
    </location>
</feature>
<dbReference type="GeneID" id="29079487"/>
<feature type="region of interest" description="Disordered" evidence="4">
    <location>
        <begin position="242"/>
        <end position="314"/>
    </location>
</feature>
<dbReference type="Pfam" id="PF20744">
    <property type="entry name" value="gp37_trimer"/>
    <property type="match status" value="1"/>
</dbReference>
<dbReference type="InterPro" id="IPR030392">
    <property type="entry name" value="S74_ICA"/>
</dbReference>
<dbReference type="OrthoDB" id="1987at10239"/>
<dbReference type="EMBL" id="KX130668">
    <property type="protein sequence ID" value="ANM45899.1"/>
    <property type="molecule type" value="Genomic_DNA"/>
</dbReference>
<comment type="subcellular location">
    <subcellularLocation>
        <location evidence="1">Virion</location>
    </subcellularLocation>
</comment>
<dbReference type="Pfam" id="PF13884">
    <property type="entry name" value="Peptidase_S74"/>
    <property type="match status" value="1"/>
</dbReference>
<evidence type="ECO:0000256" key="2">
    <source>
        <dbReference type="ARBA" id="ARBA00022732"/>
    </source>
</evidence>
<dbReference type="RefSeq" id="YP_009284681.1">
    <property type="nucleotide sequence ID" value="NC_031050.1"/>
</dbReference>
<feature type="coiled-coil region" evidence="3">
    <location>
        <begin position="731"/>
        <end position="765"/>
    </location>
</feature>
<name>A0A192Y7T9_9CAUD</name>
<protein>
    <submittedName>
        <fullName evidence="6">Tail fiber protein</fullName>
    </submittedName>
</protein>
<dbReference type="Gene3D" id="6.20.80.10">
    <property type="match status" value="1"/>
</dbReference>
<evidence type="ECO:0000313" key="6">
    <source>
        <dbReference type="EMBL" id="ANM45899.1"/>
    </source>
</evidence>
<evidence type="ECO:0000256" key="4">
    <source>
        <dbReference type="SAM" id="MobiDB-lite"/>
    </source>
</evidence>
<feature type="compositionally biased region" description="Low complexity" evidence="4">
    <location>
        <begin position="242"/>
        <end position="256"/>
    </location>
</feature>
<proteinExistence type="predicted"/>
<keyword evidence="2" id="KW-1227">Viral tail protein</keyword>
<dbReference type="GO" id="GO:0098015">
    <property type="term" value="C:virus tail"/>
    <property type="evidence" value="ECO:0007669"/>
    <property type="project" value="UniProtKB-KW"/>
</dbReference>
<keyword evidence="7" id="KW-1185">Reference proteome</keyword>